<proteinExistence type="predicted"/>
<accession>A0ABT4MJB8</accession>
<feature type="domain" description="TY-Chap N-terminal" evidence="2">
    <location>
        <begin position="14"/>
        <end position="136"/>
    </location>
</feature>
<name>A0ABT4MJB8_9NOCA</name>
<evidence type="ECO:0000259" key="1">
    <source>
        <dbReference type="Pfam" id="PF22551"/>
    </source>
</evidence>
<dbReference type="Pfam" id="PF22554">
    <property type="entry name" value="Chap-C"/>
    <property type="match status" value="1"/>
</dbReference>
<dbReference type="InterPro" id="IPR054342">
    <property type="entry name" value="TY-Chap_C"/>
</dbReference>
<reference evidence="4" key="1">
    <citation type="submission" date="2022-12" db="EMBL/GenBank/DDBJ databases">
        <authorList>
            <person name="Krivoruchko A.V."/>
            <person name="Elkin A."/>
        </authorList>
    </citation>
    <scope>NUCLEOTIDE SEQUENCE</scope>
    <source>
        <strain evidence="4">IEGM 1391</strain>
    </source>
</reference>
<protein>
    <submittedName>
        <fullName evidence="4">Uncharacterized protein</fullName>
    </submittedName>
</protein>
<dbReference type="InterPro" id="IPR054344">
    <property type="entry name" value="TY-Chap_N"/>
</dbReference>
<organism evidence="4 5">
    <name type="scientific">Rhodococcus ruber</name>
    <dbReference type="NCBI Taxonomy" id="1830"/>
    <lineage>
        <taxon>Bacteria</taxon>
        <taxon>Bacillati</taxon>
        <taxon>Actinomycetota</taxon>
        <taxon>Actinomycetes</taxon>
        <taxon>Mycobacteriales</taxon>
        <taxon>Nocardiaceae</taxon>
        <taxon>Rhodococcus</taxon>
    </lineage>
</organism>
<comment type="caution">
    <text evidence="4">The sequence shown here is derived from an EMBL/GenBank/DDBJ whole genome shotgun (WGS) entry which is preliminary data.</text>
</comment>
<evidence type="ECO:0000259" key="2">
    <source>
        <dbReference type="Pfam" id="PF22552"/>
    </source>
</evidence>
<gene>
    <name evidence="4" type="ORF">O4220_21365</name>
</gene>
<dbReference type="Pfam" id="PF22551">
    <property type="entry name" value="TY-Chap1"/>
    <property type="match status" value="1"/>
</dbReference>
<feature type="domain" description="TY-Chap central" evidence="1">
    <location>
        <begin position="171"/>
        <end position="297"/>
    </location>
</feature>
<dbReference type="EMBL" id="JAPWIJ010000009">
    <property type="protein sequence ID" value="MCZ4521069.1"/>
    <property type="molecule type" value="Genomic_DNA"/>
</dbReference>
<evidence type="ECO:0000259" key="3">
    <source>
        <dbReference type="Pfam" id="PF22554"/>
    </source>
</evidence>
<dbReference type="InterPro" id="IPR054343">
    <property type="entry name" value="TY-Chap_M"/>
</dbReference>
<feature type="domain" description="TY-Chap C-terminal" evidence="3">
    <location>
        <begin position="309"/>
        <end position="398"/>
    </location>
</feature>
<evidence type="ECO:0000313" key="4">
    <source>
        <dbReference type="EMBL" id="MCZ4521069.1"/>
    </source>
</evidence>
<dbReference type="Gene3D" id="3.30.1460.10">
    <property type="match status" value="1"/>
</dbReference>
<dbReference type="Proteomes" id="UP001081071">
    <property type="component" value="Unassembled WGS sequence"/>
</dbReference>
<keyword evidence="5" id="KW-1185">Reference proteome</keyword>
<dbReference type="RefSeq" id="WP_269607491.1">
    <property type="nucleotide sequence ID" value="NZ_JAPWIJ010000009.1"/>
</dbReference>
<evidence type="ECO:0000313" key="5">
    <source>
        <dbReference type="Proteomes" id="UP001081071"/>
    </source>
</evidence>
<sequence length="434" mass="48098">MSDSLEFDFDVDAAWMQFQRTLGDYVNAMRDGDALVIESRYDTTDGVPDTAACVQFYAWDLDMVRCEIPANEHLHSSRAITGDQRDALSALGFHISRNDEPTAPHVDRNRSWSDDLAKKTVAVFRDIWGLPHPSFLSSRATGRYDVPSFDIAITEPDVSVVPLCVQPKGKEHLQQLVDRALEPWFGFPPDHDPDGDIPLRFVGGTAYVSVKPTEPVVEINSTLVHAVSGRTRAAELLVDLNLQLPDVMLHLVQDCIVAQVRVSGSPFVADHLLWAVRMLSHVWEQVDDKFAEDFGGVLGEPTPPTVDADDFPDGLLELVDLLARSDEEPLDLHAVLECCSSDRDVVVSYLRISAEQEASWRGMAVAADLGDEHCDVDEADREAANWSRAVSALRDVLRSTPEQVTPVVDPSAIQLQLFETDEVAEVSEERSDDQ</sequence>
<dbReference type="Pfam" id="PF22552">
    <property type="entry name" value="TY-Chap3"/>
    <property type="match status" value="1"/>
</dbReference>